<dbReference type="Proteomes" id="UP000502706">
    <property type="component" value="Chromosome"/>
</dbReference>
<keyword evidence="2" id="KW-0472">Membrane</keyword>
<dbReference type="PANTHER" id="PTHR34351:SF1">
    <property type="entry name" value="SLR1927 PROTEIN"/>
    <property type="match status" value="1"/>
</dbReference>
<dbReference type="RefSeq" id="WP_166395267.1">
    <property type="nucleotide sequence ID" value="NZ_CP045121.1"/>
</dbReference>
<evidence type="ECO:0000259" key="3">
    <source>
        <dbReference type="Pfam" id="PF01882"/>
    </source>
</evidence>
<sequence length="287" mass="31826">MRRVLRAFRERRLAVRPTGRGLQALFFGVLSIVAAYLIGTTQIYQLGYALLALPVASFALGFWFSRGLSYARRISTGERPAAGRETNIELVVSNASPSASPRVWAVDRLPKPRFFELPPVEGRGSRKIRVPMTFAKRGLYDLGPAELKTVDPFGLLRFARRFPETTEVVVYPEVHDLPGFPLRGSGADAGARGSFSQRGDEFSGLREYRRGDERRHIHWKSVARTGELVVKEFAADAPGATPSSWTCSGPGSASRRPRSRTPSPPRHPCSRTSRWRVCPRSSSSRTG</sequence>
<evidence type="ECO:0000256" key="1">
    <source>
        <dbReference type="SAM" id="MobiDB-lite"/>
    </source>
</evidence>
<dbReference type="PANTHER" id="PTHR34351">
    <property type="entry name" value="SLR1927 PROTEIN-RELATED"/>
    <property type="match status" value="1"/>
</dbReference>
<feature type="domain" description="DUF58" evidence="3">
    <location>
        <begin position="205"/>
        <end position="237"/>
    </location>
</feature>
<dbReference type="KEGG" id="rmar:GBA65_02625"/>
<organism evidence="4 5">
    <name type="scientific">Rubrobacter marinus</name>
    <dbReference type="NCBI Taxonomy" id="2653852"/>
    <lineage>
        <taxon>Bacteria</taxon>
        <taxon>Bacillati</taxon>
        <taxon>Actinomycetota</taxon>
        <taxon>Rubrobacteria</taxon>
        <taxon>Rubrobacterales</taxon>
        <taxon>Rubrobacteraceae</taxon>
        <taxon>Rubrobacter</taxon>
    </lineage>
</organism>
<proteinExistence type="predicted"/>
<dbReference type="InterPro" id="IPR002881">
    <property type="entry name" value="DUF58"/>
</dbReference>
<keyword evidence="5" id="KW-1185">Reference proteome</keyword>
<protein>
    <submittedName>
        <fullName evidence="4">DUF58 domain-containing protein</fullName>
    </submittedName>
</protein>
<keyword evidence="2" id="KW-0812">Transmembrane</keyword>
<feature type="transmembrane region" description="Helical" evidence="2">
    <location>
        <begin position="21"/>
        <end position="39"/>
    </location>
</feature>
<reference evidence="4 5" key="1">
    <citation type="submission" date="2019-10" db="EMBL/GenBank/DDBJ databases">
        <title>Rubrobacter sp nov SCSIO 52915 isolated from a deep-sea sediment in the South China Sea.</title>
        <authorList>
            <person name="Chen R.W."/>
        </authorList>
    </citation>
    <scope>NUCLEOTIDE SEQUENCE [LARGE SCALE GENOMIC DNA]</scope>
    <source>
        <strain evidence="4 5">SCSIO 52915</strain>
    </source>
</reference>
<evidence type="ECO:0000313" key="4">
    <source>
        <dbReference type="EMBL" id="QIN77587.1"/>
    </source>
</evidence>
<dbReference type="Pfam" id="PF01882">
    <property type="entry name" value="DUF58"/>
    <property type="match status" value="1"/>
</dbReference>
<dbReference type="AlphaFoldDB" id="A0A6G8PTR0"/>
<keyword evidence="2" id="KW-1133">Transmembrane helix</keyword>
<name>A0A6G8PTR0_9ACTN</name>
<accession>A0A6G8PTR0</accession>
<gene>
    <name evidence="4" type="ORF">GBA65_02625</name>
</gene>
<feature type="region of interest" description="Disordered" evidence="1">
    <location>
        <begin position="238"/>
        <end position="287"/>
    </location>
</feature>
<evidence type="ECO:0000256" key="2">
    <source>
        <dbReference type="SAM" id="Phobius"/>
    </source>
</evidence>
<evidence type="ECO:0000313" key="5">
    <source>
        <dbReference type="Proteomes" id="UP000502706"/>
    </source>
</evidence>
<dbReference type="EMBL" id="CP045121">
    <property type="protein sequence ID" value="QIN77587.1"/>
    <property type="molecule type" value="Genomic_DNA"/>
</dbReference>
<feature type="transmembrane region" description="Helical" evidence="2">
    <location>
        <begin position="45"/>
        <end position="64"/>
    </location>
</feature>